<sequence length="1845" mass="206948">MCFVVLTCSTIGLVEPPTLTFGAQLWCWCVPGKEKDWFEVKLDHISPIELEVHANMNYLNVEEVNRNIDHNTPVPKMIQCQAESITSVTISSIVSPSDMYLMPYDTRVVEQLTAELNQRYNSDSSIPLLTHPTVGMPCCAIFSDDACWYRGMVIEIKPTGTVVVQFVDYGNSEEVNKSSVRVLLEEFTKLPIQAFHGRLPSILPISDIWGTDVVNWLTVLSGEQALNCQVLHYDILHDIYDIKLTLADGIDVCTLLVSQGLAYWAEAPSSPQVTPQPVSSDSATTLGLAVGQVQAVSVTWVLSPKHIYCQLDDKQKSFEEFMAKIYESVAMSSQPLGSVVAGNYCMALYVDRSWYRAKIENVRDKFIQVFYLDYGNMHTITSKNELRPPPSEFFNFPFMAFKAELRGLDPPTGNSWPQFTEANGNKYFAENLRCRVTAITEDSTVVIELLREGRDVISELVQDGFGTLPASDNTQEMLAYLHTQDNLLEIRESKHLNSVEKLYHKLELTELNFSQDLDQIPYIQPFGSHLVTIMASDGPSHFICSLESEYELYESLTNTMTEYYSQTASNSTPQIQAGLECAALYSVDNLWYRAVVISAGQGSSITVYFLDYGNIETLPLHQVRPLEASFKKLPRHTIKCSLYGCRTPVKPPLKARFSQMLQDRTLIAHLQEYKNGFYQVSLYDYSAQRLDLDLAFAIFGLKPTFPTKQDLTVFFHEQLDTEGNPQHDLSNRILSKKLAQWNLAKPRLVNKETNEEITDFVAIKEGGSTFAFVVYNASPQLCHNFSFFCEAPPSIQTRKVDGKHECYLTEFISLKEFYVLLASEEAQLTALSEEIMALFSDSSSPPPADSSWAVGSYVLARFTKDNLLYRAQITAISAGESADVYFLDYGNKNTVPLKSLYNLPPHMMKTPAFCLSCRLDGWETLVDPEAVRSWCLRVLTKIPLQITFLPTDHFPQPVVVEVRGQLVSQLLVNCDVLPPSPPQTLPKSSYPVFQQREDIVGTTVEASLTELNHQDGVFYLQMSQDISAIEAFQHRFNQHYNQERKNIPPTLQLAGNVCAARFSQDGSWYRAKVLAIDNTTATILYIDYGNTEMVEAKTLRLLENIFFNQVPFAIPCREGEGPLTQETIAAISQNLISVTILSLDDNIFSVSVQPQQQVTRAGLPTLVWDDLPEGQLEGKVLKVYEDNSFLLHMDWMVPKYEKLLSRLNQHYNNLDPGTPDYCPDINGLCCVLNPEDQLWYRAMILSIEDQATVTCVDTGVDLTVPCGALRPLHPEFLTEPAYAILCQTPNIQVSCQRVTFQPDYIDDTGVVHVVVLPDDATTQTYPQAAESSLPCYTLREVPLGATKMEAEVLEVFSGNLLFLQLSKLQPELEQLQASLAETYANSPLDPHMEVSPGLVCCAQFPQDGLWYRAMVDDIGDDYVRVLYIDYGNTDTITADMIRALSEEFLMMPPFAIFCRWDSQLTDLLSVSDSVKQAVFLSKTGTEYLVSLLDDQGQDVALLLQQEEPSGILSLQDVPLERIKCSVTQVLPDHTFTIHLDHLNPQLEELGEKLNSAYEDAVPCPPPELEAGSVCCSLFTEDDAWYRTKVVDLPSEDTATVLYLDYGNSETLPRTRIQPLHQEFWSQPPFAVRCKLGCGAGMEGVEELTELVVVERLEDSYLVDTPVPDATDVTKSQDQIEGIYTQQDVGGPGTTIQGSVVQVCLDNHFTFHLDHLGPQLGTMAEQLQAAYATLSSQPNLNLSIGDVCCARFTEDDNWYRARVDAIFEGDLVTVFYLDYGNSETLSTSRIQPLLPQFKVQHPLALMCRLSSDCEELEAKTQFVVVERQEDCYLVAASIVQDLDQGG</sequence>
<evidence type="ECO:0000313" key="2">
    <source>
        <dbReference type="EMBL" id="UYV72663.1"/>
    </source>
</evidence>
<organism evidence="2 3">
    <name type="scientific">Cordylochernes scorpioides</name>
    <dbReference type="NCBI Taxonomy" id="51811"/>
    <lineage>
        <taxon>Eukaryota</taxon>
        <taxon>Metazoa</taxon>
        <taxon>Ecdysozoa</taxon>
        <taxon>Arthropoda</taxon>
        <taxon>Chelicerata</taxon>
        <taxon>Arachnida</taxon>
        <taxon>Pseudoscorpiones</taxon>
        <taxon>Cheliferoidea</taxon>
        <taxon>Chernetidae</taxon>
        <taxon>Cordylochernes</taxon>
    </lineage>
</organism>
<feature type="domain" description="Tudor" evidence="1">
    <location>
        <begin position="851"/>
        <end position="910"/>
    </location>
</feature>
<dbReference type="InterPro" id="IPR002999">
    <property type="entry name" value="Tudor"/>
</dbReference>
<dbReference type="PANTHER" id="PTHR22948">
    <property type="entry name" value="TUDOR DOMAIN CONTAINING PROTEIN"/>
    <property type="match status" value="1"/>
</dbReference>
<name>A0ABY6KUX9_9ARAC</name>
<feature type="domain" description="Tudor" evidence="1">
    <location>
        <begin position="1051"/>
        <end position="1109"/>
    </location>
</feature>
<feature type="domain" description="Tudor" evidence="1">
    <location>
        <begin position="338"/>
        <end position="395"/>
    </location>
</feature>
<feature type="domain" description="Tudor" evidence="1">
    <location>
        <begin position="131"/>
        <end position="190"/>
    </location>
</feature>
<dbReference type="PROSITE" id="PS50304">
    <property type="entry name" value="TUDOR"/>
    <property type="match status" value="9"/>
</dbReference>
<dbReference type="Gene3D" id="2.30.30.140">
    <property type="match status" value="9"/>
</dbReference>
<reference evidence="2 3" key="1">
    <citation type="submission" date="2022-01" db="EMBL/GenBank/DDBJ databases">
        <title>A chromosomal length assembly of Cordylochernes scorpioides.</title>
        <authorList>
            <person name="Zeh D."/>
            <person name="Zeh J."/>
        </authorList>
    </citation>
    <scope>NUCLEOTIDE SEQUENCE [LARGE SCALE GENOMIC DNA]</scope>
    <source>
        <strain evidence="2">IN4F17</strain>
        <tissue evidence="2">Whole Body</tissue>
    </source>
</reference>
<keyword evidence="3" id="KW-1185">Reference proteome</keyword>
<dbReference type="EMBL" id="CP092872">
    <property type="protein sequence ID" value="UYV72663.1"/>
    <property type="molecule type" value="Genomic_DNA"/>
</dbReference>
<dbReference type="Proteomes" id="UP001235939">
    <property type="component" value="Chromosome 10"/>
</dbReference>
<feature type="domain" description="Tudor" evidence="1">
    <location>
        <begin position="1393"/>
        <end position="1451"/>
    </location>
</feature>
<feature type="domain" description="Tudor" evidence="1">
    <location>
        <begin position="574"/>
        <end position="633"/>
    </location>
</feature>
<gene>
    <name evidence="2" type="ORF">LAZ67_10000244</name>
</gene>
<proteinExistence type="predicted"/>
<evidence type="ECO:0000313" key="3">
    <source>
        <dbReference type="Proteomes" id="UP001235939"/>
    </source>
</evidence>
<dbReference type="InterPro" id="IPR035437">
    <property type="entry name" value="SNase_OB-fold_sf"/>
</dbReference>
<dbReference type="Gene3D" id="2.40.50.90">
    <property type="match status" value="3"/>
</dbReference>
<feature type="domain" description="Tudor" evidence="1">
    <location>
        <begin position="1567"/>
        <end position="1626"/>
    </location>
</feature>
<accession>A0ABY6KUX9</accession>
<dbReference type="PANTHER" id="PTHR22948:SF29">
    <property type="entry name" value="FI02030P-RELATED"/>
    <property type="match status" value="1"/>
</dbReference>
<dbReference type="Pfam" id="PF00567">
    <property type="entry name" value="TUDOR"/>
    <property type="match status" value="9"/>
</dbReference>
<feature type="domain" description="Tudor" evidence="1">
    <location>
        <begin position="1740"/>
        <end position="1799"/>
    </location>
</feature>
<protein>
    <submittedName>
        <fullName evidence="2">TDRD6</fullName>
    </submittedName>
</protein>
<dbReference type="SUPFAM" id="SSF63748">
    <property type="entry name" value="Tudor/PWWP/MBT"/>
    <property type="match status" value="9"/>
</dbReference>
<dbReference type="InterPro" id="IPR050621">
    <property type="entry name" value="Tudor_domain_containing"/>
</dbReference>
<dbReference type="SMART" id="SM00333">
    <property type="entry name" value="TUDOR"/>
    <property type="match status" value="9"/>
</dbReference>
<feature type="domain" description="Tudor" evidence="1">
    <location>
        <begin position="1222"/>
        <end position="1279"/>
    </location>
</feature>
<evidence type="ECO:0000259" key="1">
    <source>
        <dbReference type="PROSITE" id="PS50304"/>
    </source>
</evidence>